<organism evidence="2 3">
    <name type="scientific">Magnetospirillum fulvum</name>
    <name type="common">Rhodospirillum fulvum</name>
    <dbReference type="NCBI Taxonomy" id="1082"/>
    <lineage>
        <taxon>Bacteria</taxon>
        <taxon>Pseudomonadati</taxon>
        <taxon>Pseudomonadota</taxon>
        <taxon>Alphaproteobacteria</taxon>
        <taxon>Rhodospirillales</taxon>
        <taxon>Rhodospirillaceae</taxon>
        <taxon>Magnetospirillum</taxon>
    </lineage>
</organism>
<proteinExistence type="predicted"/>
<reference evidence="3" key="1">
    <citation type="submission" date="2016-10" db="EMBL/GenBank/DDBJ databases">
        <authorList>
            <person name="Varghese N."/>
            <person name="Submissions S."/>
        </authorList>
    </citation>
    <scope>NUCLEOTIDE SEQUENCE [LARGE SCALE GENOMIC DNA]</scope>
    <source>
        <strain evidence="3">DSM 13234</strain>
    </source>
</reference>
<protein>
    <submittedName>
        <fullName evidence="2">Putative photosynthetic complex assembly protein</fullName>
    </submittedName>
</protein>
<dbReference type="InterPro" id="IPR017495">
    <property type="entry name" value="PuhC"/>
</dbReference>
<keyword evidence="1" id="KW-1133">Transmembrane helix</keyword>
<keyword evidence="3" id="KW-1185">Reference proteome</keyword>
<evidence type="ECO:0000256" key="1">
    <source>
        <dbReference type="SAM" id="Phobius"/>
    </source>
</evidence>
<keyword evidence="1" id="KW-0472">Membrane</keyword>
<dbReference type="AlphaFoldDB" id="A0A1H6HFT0"/>
<dbReference type="NCBIfam" id="TIGR03054">
    <property type="entry name" value="photo_alph_chp1"/>
    <property type="match status" value="1"/>
</dbReference>
<keyword evidence="1" id="KW-0812">Transmembrane</keyword>
<gene>
    <name evidence="2" type="ORF">SAMN04244559_01589</name>
</gene>
<name>A0A1H6HFT0_MAGFU</name>
<sequence length="153" mass="16163">MSGPFGDKPIPRPLLISVGVMLALVIGLVGVAKVSGYKLGLPPADAVAIDSRDVIFIDQPDGGVLVLEAGSREKIDVLAPGAYGFVRGAMRALAREHRGLERGEDAPFRLTAWNDGRVTLDDLTTQARIELKAYGPTNADAFARLLTIGKPAS</sequence>
<dbReference type="EMBL" id="FNWO01000005">
    <property type="protein sequence ID" value="SEH34306.1"/>
    <property type="molecule type" value="Genomic_DNA"/>
</dbReference>
<evidence type="ECO:0000313" key="2">
    <source>
        <dbReference type="EMBL" id="SEH34306.1"/>
    </source>
</evidence>
<dbReference type="RefSeq" id="WP_074767272.1">
    <property type="nucleotide sequence ID" value="NZ_FNWO01000005.1"/>
</dbReference>
<evidence type="ECO:0000313" key="3">
    <source>
        <dbReference type="Proteomes" id="UP000182983"/>
    </source>
</evidence>
<dbReference type="OrthoDB" id="7848123at2"/>
<feature type="transmembrane region" description="Helical" evidence="1">
    <location>
        <begin position="14"/>
        <end position="32"/>
    </location>
</feature>
<dbReference type="Proteomes" id="UP000182983">
    <property type="component" value="Unassembled WGS sequence"/>
</dbReference>
<accession>A0A1H6HFT0</accession>